<dbReference type="InterPro" id="IPR004485">
    <property type="entry name" value="Cobalamin_biosynth_CobD/CbiB"/>
</dbReference>
<dbReference type="Proteomes" id="UP000500791">
    <property type="component" value="Chromosome"/>
</dbReference>
<organism evidence="10 11">
    <name type="scientific">Pontivivens nitratireducens</name>
    <dbReference type="NCBI Taxonomy" id="2758038"/>
    <lineage>
        <taxon>Bacteria</taxon>
        <taxon>Pseudomonadati</taxon>
        <taxon>Pseudomonadota</taxon>
        <taxon>Alphaproteobacteria</taxon>
        <taxon>Rhodobacterales</taxon>
        <taxon>Paracoccaceae</taxon>
        <taxon>Pontivivens</taxon>
    </lineage>
</organism>
<dbReference type="GO" id="GO:0015420">
    <property type="term" value="F:ABC-type vitamin B12 transporter activity"/>
    <property type="evidence" value="ECO:0007669"/>
    <property type="project" value="UniProtKB-UniRule"/>
</dbReference>
<evidence type="ECO:0000256" key="4">
    <source>
        <dbReference type="ARBA" id="ARBA00022475"/>
    </source>
</evidence>
<proteinExistence type="inferred from homology"/>
<keyword evidence="7 9" id="KW-1133">Transmembrane helix</keyword>
<accession>A0A6G7VP37</accession>
<dbReference type="NCBIfam" id="TIGR00380">
    <property type="entry name" value="cobal_cbiB"/>
    <property type="match status" value="1"/>
</dbReference>
<comment type="pathway">
    <text evidence="2 9">Cofactor biosynthesis; adenosylcobalamin biosynthesis.</text>
</comment>
<dbReference type="Pfam" id="PF03186">
    <property type="entry name" value="CobD_Cbib"/>
    <property type="match status" value="1"/>
</dbReference>
<gene>
    <name evidence="9" type="primary">cobD</name>
    <name evidence="10" type="ORF">G8E03_14075</name>
</gene>
<name>A0A6G7VP37_9RHOB</name>
<comment type="function">
    <text evidence="9">Converts cobyric acid to cobinamide by the addition of aminopropanol on the F carboxylic group.</text>
</comment>
<dbReference type="EMBL" id="CP049811">
    <property type="protein sequence ID" value="QIK41781.1"/>
    <property type="molecule type" value="Genomic_DNA"/>
</dbReference>
<feature type="transmembrane region" description="Helical" evidence="9">
    <location>
        <begin position="49"/>
        <end position="70"/>
    </location>
</feature>
<protein>
    <recommendedName>
        <fullName evidence="9">Cobalamin biosynthesis protein CobD</fullName>
    </recommendedName>
</protein>
<comment type="subcellular location">
    <subcellularLocation>
        <location evidence="1 9">Cell membrane</location>
        <topology evidence="1 9">Multi-pass membrane protein</topology>
    </subcellularLocation>
</comment>
<dbReference type="RefSeq" id="WP_166193227.1">
    <property type="nucleotide sequence ID" value="NZ_CP049811.1"/>
</dbReference>
<sequence length="299" mass="32238">MILTAALILDALVGEPAWLWSRIPHPAVVMGQMVAALERRLNDRSRRGGVLALCLLLLASGGLGWVLSFLPGPLHVVIVAILLAQRSLTTHVRAVAEGLDAGLDQGRHAVSMIVGRNTETLDEAAIARAAIESGAENLSDGVVAPAFWFVLAGLPGLLIYKAVNTADSMIGHRSARYEAFGWAAARLDDVMNLIPARLTGCLIAVASLNRAVWPVMWRDARRHRSPNAGWPESAMAAALGLRLSGPRDYAEGPSNDPWLNPQGRDPDRRDIVAATRLMWRAWGLLTALLALLSLTLWLV</sequence>
<evidence type="ECO:0000256" key="9">
    <source>
        <dbReference type="HAMAP-Rule" id="MF_00024"/>
    </source>
</evidence>
<keyword evidence="11" id="KW-1185">Reference proteome</keyword>
<evidence type="ECO:0000256" key="7">
    <source>
        <dbReference type="ARBA" id="ARBA00022989"/>
    </source>
</evidence>
<comment type="similarity">
    <text evidence="3 9">Belongs to the CobD/CbiB family.</text>
</comment>
<evidence type="ECO:0000256" key="6">
    <source>
        <dbReference type="ARBA" id="ARBA00022692"/>
    </source>
</evidence>
<evidence type="ECO:0000256" key="8">
    <source>
        <dbReference type="ARBA" id="ARBA00023136"/>
    </source>
</evidence>
<comment type="caution">
    <text evidence="9">Lacks conserved residue(s) required for the propagation of feature annotation.</text>
</comment>
<dbReference type="AlphaFoldDB" id="A0A6G7VP37"/>
<dbReference type="GO" id="GO:0009236">
    <property type="term" value="P:cobalamin biosynthetic process"/>
    <property type="evidence" value="ECO:0007669"/>
    <property type="project" value="UniProtKB-UniRule"/>
</dbReference>
<keyword evidence="5 9" id="KW-0169">Cobalamin biosynthesis</keyword>
<keyword evidence="6 9" id="KW-0812">Transmembrane</keyword>
<dbReference type="PANTHER" id="PTHR34308">
    <property type="entry name" value="COBALAMIN BIOSYNTHESIS PROTEIN CBIB"/>
    <property type="match status" value="1"/>
</dbReference>
<dbReference type="UniPathway" id="UPA00148"/>
<dbReference type="GO" id="GO:0005886">
    <property type="term" value="C:plasma membrane"/>
    <property type="evidence" value="ECO:0007669"/>
    <property type="project" value="UniProtKB-SubCell"/>
</dbReference>
<evidence type="ECO:0000256" key="5">
    <source>
        <dbReference type="ARBA" id="ARBA00022573"/>
    </source>
</evidence>
<feature type="transmembrane region" description="Helical" evidence="9">
    <location>
        <begin position="277"/>
        <end position="298"/>
    </location>
</feature>
<evidence type="ECO:0000313" key="11">
    <source>
        <dbReference type="Proteomes" id="UP000500791"/>
    </source>
</evidence>
<evidence type="ECO:0000256" key="1">
    <source>
        <dbReference type="ARBA" id="ARBA00004651"/>
    </source>
</evidence>
<keyword evidence="4 9" id="KW-1003">Cell membrane</keyword>
<evidence type="ECO:0000256" key="3">
    <source>
        <dbReference type="ARBA" id="ARBA00006263"/>
    </source>
</evidence>
<feature type="transmembrane region" description="Helical" evidence="9">
    <location>
        <begin position="142"/>
        <end position="163"/>
    </location>
</feature>
<evidence type="ECO:0000256" key="2">
    <source>
        <dbReference type="ARBA" id="ARBA00004953"/>
    </source>
</evidence>
<keyword evidence="8 9" id="KW-0472">Membrane</keyword>
<evidence type="ECO:0000313" key="10">
    <source>
        <dbReference type="EMBL" id="QIK41781.1"/>
    </source>
</evidence>
<dbReference type="PANTHER" id="PTHR34308:SF1">
    <property type="entry name" value="COBALAMIN BIOSYNTHESIS PROTEIN CBIB"/>
    <property type="match status" value="1"/>
</dbReference>
<reference evidence="10 11" key="1">
    <citation type="submission" date="2020-03" db="EMBL/GenBank/DDBJ databases">
        <title>Complete genome sequence of Monaibacterium sp. ALG8 with diverse plasmids.</title>
        <authorList>
            <person name="Sun C."/>
        </authorList>
    </citation>
    <scope>NUCLEOTIDE SEQUENCE [LARGE SCALE GENOMIC DNA]</scope>
    <source>
        <strain evidence="10 11">ALG8</strain>
    </source>
</reference>
<dbReference type="KEGG" id="mon:G8E03_14075"/>
<dbReference type="GO" id="GO:0048472">
    <property type="term" value="F:threonine-phosphate decarboxylase activity"/>
    <property type="evidence" value="ECO:0007669"/>
    <property type="project" value="InterPro"/>
</dbReference>
<dbReference type="HAMAP" id="MF_00024">
    <property type="entry name" value="CobD_CbiB"/>
    <property type="match status" value="1"/>
</dbReference>